<feature type="domain" description="PAS" evidence="9">
    <location>
        <begin position="131"/>
        <end position="194"/>
    </location>
</feature>
<dbReference type="InterPro" id="IPR001610">
    <property type="entry name" value="PAC"/>
</dbReference>
<evidence type="ECO:0000313" key="11">
    <source>
        <dbReference type="Proteomes" id="UP000321412"/>
    </source>
</evidence>
<dbReference type="PROSITE" id="PS50112">
    <property type="entry name" value="PAS"/>
    <property type="match status" value="2"/>
</dbReference>
<dbReference type="InterPro" id="IPR011006">
    <property type="entry name" value="CheY-like_superfamily"/>
</dbReference>
<keyword evidence="11" id="KW-1185">Reference proteome</keyword>
<dbReference type="EC" id="2.7.13.3" evidence="2"/>
<dbReference type="SUPFAM" id="SSF47384">
    <property type="entry name" value="Homodimeric domain of signal transducing histidine kinase"/>
    <property type="match status" value="1"/>
</dbReference>
<evidence type="ECO:0000259" key="9">
    <source>
        <dbReference type="PROSITE" id="PS50112"/>
    </source>
</evidence>
<dbReference type="PRINTS" id="PR00344">
    <property type="entry name" value="BCTRLSENSOR"/>
</dbReference>
<evidence type="ECO:0000256" key="2">
    <source>
        <dbReference type="ARBA" id="ARBA00012438"/>
    </source>
</evidence>
<dbReference type="SUPFAM" id="SSF55874">
    <property type="entry name" value="ATPase domain of HSP90 chaperone/DNA topoisomerase II/histidine kinase"/>
    <property type="match status" value="1"/>
</dbReference>
<dbReference type="InterPro" id="IPR005467">
    <property type="entry name" value="His_kinase_dom"/>
</dbReference>
<dbReference type="PROSITE" id="PS50110">
    <property type="entry name" value="RESPONSE_REGULATORY"/>
    <property type="match status" value="1"/>
</dbReference>
<dbReference type="PANTHER" id="PTHR43047:SF72">
    <property type="entry name" value="OSMOSENSING HISTIDINE PROTEIN KINASE SLN1"/>
    <property type="match status" value="1"/>
</dbReference>
<keyword evidence="3 6" id="KW-0597">Phosphoprotein</keyword>
<dbReference type="PROSITE" id="PS50109">
    <property type="entry name" value="HIS_KIN"/>
    <property type="match status" value="1"/>
</dbReference>
<evidence type="ECO:0000256" key="1">
    <source>
        <dbReference type="ARBA" id="ARBA00000085"/>
    </source>
</evidence>
<proteinExistence type="predicted"/>
<gene>
    <name evidence="10" type="ORF">FRC98_07190</name>
</gene>
<dbReference type="Pfam" id="PF00512">
    <property type="entry name" value="HisKA"/>
    <property type="match status" value="1"/>
</dbReference>
<dbReference type="GO" id="GO:0000155">
    <property type="term" value="F:phosphorelay sensor kinase activity"/>
    <property type="evidence" value="ECO:0007669"/>
    <property type="project" value="InterPro"/>
</dbReference>
<dbReference type="SMART" id="SM00448">
    <property type="entry name" value="REC"/>
    <property type="match status" value="1"/>
</dbReference>
<dbReference type="InterPro" id="IPR001789">
    <property type="entry name" value="Sig_transdc_resp-reg_receiver"/>
</dbReference>
<dbReference type="SMART" id="SM00086">
    <property type="entry name" value="PAC"/>
    <property type="match status" value="1"/>
</dbReference>
<dbReference type="CDD" id="cd00130">
    <property type="entry name" value="PAS"/>
    <property type="match status" value="2"/>
</dbReference>
<dbReference type="RefSeq" id="WP_146980628.1">
    <property type="nucleotide sequence ID" value="NZ_VOSM01000003.1"/>
</dbReference>
<dbReference type="EMBL" id="VOSM01000003">
    <property type="protein sequence ID" value="TXD37471.1"/>
    <property type="molecule type" value="Genomic_DNA"/>
</dbReference>
<dbReference type="CDD" id="cd00082">
    <property type="entry name" value="HisKA"/>
    <property type="match status" value="1"/>
</dbReference>
<reference evidence="10 11" key="1">
    <citation type="submission" date="2019-08" db="EMBL/GenBank/DDBJ databases">
        <title>Bradymonadales sp. TMQ4.</title>
        <authorList>
            <person name="Liang Q."/>
        </authorList>
    </citation>
    <scope>NUCLEOTIDE SEQUENCE [LARGE SCALE GENOMIC DNA]</scope>
    <source>
        <strain evidence="10 11">TMQ4</strain>
    </source>
</reference>
<dbReference type="Gene3D" id="3.30.565.10">
    <property type="entry name" value="Histidine kinase-like ATPase, C-terminal domain"/>
    <property type="match status" value="1"/>
</dbReference>
<dbReference type="InterPro" id="IPR035965">
    <property type="entry name" value="PAS-like_dom_sf"/>
</dbReference>
<dbReference type="GO" id="GO:0005886">
    <property type="term" value="C:plasma membrane"/>
    <property type="evidence" value="ECO:0007669"/>
    <property type="project" value="TreeGrafter"/>
</dbReference>
<dbReference type="Gene3D" id="3.40.50.2300">
    <property type="match status" value="1"/>
</dbReference>
<dbReference type="Proteomes" id="UP000321412">
    <property type="component" value="Unassembled WGS sequence"/>
</dbReference>
<dbReference type="InterPro" id="IPR013655">
    <property type="entry name" value="PAS_fold_3"/>
</dbReference>
<dbReference type="SUPFAM" id="SSF52172">
    <property type="entry name" value="CheY-like"/>
    <property type="match status" value="1"/>
</dbReference>
<dbReference type="InterPro" id="IPR003661">
    <property type="entry name" value="HisK_dim/P_dom"/>
</dbReference>
<dbReference type="Pfam" id="PF02518">
    <property type="entry name" value="HATPase_c"/>
    <property type="match status" value="1"/>
</dbReference>
<comment type="catalytic activity">
    <reaction evidence="1">
        <text>ATP + protein L-histidine = ADP + protein N-phospho-L-histidine.</text>
        <dbReference type="EC" id="2.7.13.3"/>
    </reaction>
</comment>
<keyword evidence="5" id="KW-0418">Kinase</keyword>
<keyword evidence="4" id="KW-0808">Transferase</keyword>
<dbReference type="InterPro" id="IPR036890">
    <property type="entry name" value="HATPase_C_sf"/>
</dbReference>
<accession>A0A5C6XCJ3</accession>
<dbReference type="InterPro" id="IPR036097">
    <property type="entry name" value="HisK_dim/P_sf"/>
</dbReference>
<name>A0A5C6XCJ3_9DELT</name>
<dbReference type="CDD" id="cd00156">
    <property type="entry name" value="REC"/>
    <property type="match status" value="1"/>
</dbReference>
<dbReference type="InterPro" id="IPR000014">
    <property type="entry name" value="PAS"/>
</dbReference>
<feature type="domain" description="Response regulatory" evidence="8">
    <location>
        <begin position="519"/>
        <end position="634"/>
    </location>
</feature>
<feature type="modified residue" description="4-aspartylphosphate" evidence="6">
    <location>
        <position position="567"/>
    </location>
</feature>
<dbReference type="SUPFAM" id="SSF55785">
    <property type="entry name" value="PYP-like sensor domain (PAS domain)"/>
    <property type="match status" value="2"/>
</dbReference>
<dbReference type="InterPro" id="IPR003594">
    <property type="entry name" value="HATPase_dom"/>
</dbReference>
<evidence type="ECO:0000256" key="6">
    <source>
        <dbReference type="PROSITE-ProRule" id="PRU00169"/>
    </source>
</evidence>
<dbReference type="InterPro" id="IPR004358">
    <property type="entry name" value="Sig_transdc_His_kin-like_C"/>
</dbReference>
<dbReference type="SMART" id="SM00388">
    <property type="entry name" value="HisKA"/>
    <property type="match status" value="1"/>
</dbReference>
<evidence type="ECO:0000256" key="5">
    <source>
        <dbReference type="ARBA" id="ARBA00022777"/>
    </source>
</evidence>
<dbReference type="NCBIfam" id="TIGR00229">
    <property type="entry name" value="sensory_box"/>
    <property type="match status" value="1"/>
</dbReference>
<dbReference type="OrthoDB" id="9769169at2"/>
<dbReference type="Pfam" id="PF00072">
    <property type="entry name" value="Response_reg"/>
    <property type="match status" value="1"/>
</dbReference>
<evidence type="ECO:0000259" key="8">
    <source>
        <dbReference type="PROSITE" id="PS50110"/>
    </source>
</evidence>
<sequence length="640" mass="69944">MPAVAPDVALASPQSTFGWIGDINGSCTHVDDGWIALTGRPRDAHLGDGWIASIHADDRDALLQVLRQVLRSSMPSDAQARVLSSDGHVHTWRFTFTQRFDDMGAPVGLAAIARHTAKIPREATCPFAEDIFEQILDSVCVAGFDGYFKRVNLSWIQALGWSVEELMQRPILDFVHPEDREAIIRARQDLYSGTHLQHLVNRYRCKDGSYRWMQWKSVSHLDRRLVYAVARDITEQKLNEERLRDARDAQHELQRQLIFADRMASVGTLAAGVAHEINTPLTYILTNIDMIALMVSNLAPDTSTLRDMERQEIQEMLTEARDGAHRIRSIVGGLKTFSRAEDDHLEIVDLAAVIKRAIAMTANQVRHRARLSSNIGPIPLIEGNPARIGQVLVNLLLNAAQAIPEVGAASHSISLTAGTTSSGAAYISIRDTGVGIASEHLSRVFDPFFTTRPHAGGTGLGLSIGHSIATAHGGSLTAESSPGSGSTFTLTLPATNKPATLVAPSPASKTPAPTTSRIAILVVDDEPAVGRALQRALSPHEVRVVTSGEQAISLLEQDSNVDLIFSDLMMPEMSGIDLFEHIQHHHPHLAPRVVFISGGAFTERARNFLEHVPNLALDKPFDLNALCELVQRFAPPSEEN</sequence>
<evidence type="ECO:0000313" key="10">
    <source>
        <dbReference type="EMBL" id="TXD37471.1"/>
    </source>
</evidence>
<evidence type="ECO:0000256" key="3">
    <source>
        <dbReference type="ARBA" id="ARBA00022553"/>
    </source>
</evidence>
<evidence type="ECO:0000256" key="4">
    <source>
        <dbReference type="ARBA" id="ARBA00022679"/>
    </source>
</evidence>
<organism evidence="10 11">
    <name type="scientific">Lujinxingia vulgaris</name>
    <dbReference type="NCBI Taxonomy" id="2600176"/>
    <lineage>
        <taxon>Bacteria</taxon>
        <taxon>Deltaproteobacteria</taxon>
        <taxon>Bradymonadales</taxon>
        <taxon>Lujinxingiaceae</taxon>
        <taxon>Lujinxingia</taxon>
    </lineage>
</organism>
<dbReference type="AlphaFoldDB" id="A0A5C6XCJ3"/>
<dbReference type="SMART" id="SM00387">
    <property type="entry name" value="HATPase_c"/>
    <property type="match status" value="1"/>
</dbReference>
<comment type="caution">
    <text evidence="10">The sequence shown here is derived from an EMBL/GenBank/DDBJ whole genome shotgun (WGS) entry which is preliminary data.</text>
</comment>
<feature type="domain" description="PAS" evidence="9">
    <location>
        <begin position="22"/>
        <end position="73"/>
    </location>
</feature>
<evidence type="ECO:0000259" key="7">
    <source>
        <dbReference type="PROSITE" id="PS50109"/>
    </source>
</evidence>
<dbReference type="Pfam" id="PF08447">
    <property type="entry name" value="PAS_3"/>
    <property type="match status" value="2"/>
</dbReference>
<dbReference type="Gene3D" id="3.30.450.20">
    <property type="entry name" value="PAS domain"/>
    <property type="match status" value="2"/>
</dbReference>
<dbReference type="PANTHER" id="PTHR43047">
    <property type="entry name" value="TWO-COMPONENT HISTIDINE PROTEIN KINASE"/>
    <property type="match status" value="1"/>
</dbReference>
<dbReference type="Gene3D" id="1.10.287.130">
    <property type="match status" value="1"/>
</dbReference>
<dbReference type="GO" id="GO:0009927">
    <property type="term" value="F:histidine phosphotransfer kinase activity"/>
    <property type="evidence" value="ECO:0007669"/>
    <property type="project" value="TreeGrafter"/>
</dbReference>
<feature type="domain" description="Histidine kinase" evidence="7">
    <location>
        <begin position="272"/>
        <end position="496"/>
    </location>
</feature>
<dbReference type="SMART" id="SM00091">
    <property type="entry name" value="PAS"/>
    <property type="match status" value="2"/>
</dbReference>
<protein>
    <recommendedName>
        <fullName evidence="2">histidine kinase</fullName>
        <ecNumber evidence="2">2.7.13.3</ecNumber>
    </recommendedName>
</protein>